<gene>
    <name evidence="1" type="ORF">COT27_00490</name>
</gene>
<accession>A0A2M6XTI3</accession>
<organism evidence="1 2">
    <name type="scientific">Candidatus Kuenenbacteria bacterium CG08_land_8_20_14_0_20_37_23</name>
    <dbReference type="NCBI Taxonomy" id="1974617"/>
    <lineage>
        <taxon>Bacteria</taxon>
        <taxon>Candidatus Kueneniibacteriota</taxon>
    </lineage>
</organism>
<dbReference type="EMBL" id="PEXX01000008">
    <property type="protein sequence ID" value="PIU10940.1"/>
    <property type="molecule type" value="Genomic_DNA"/>
</dbReference>
<reference evidence="2" key="1">
    <citation type="submission" date="2017-09" db="EMBL/GenBank/DDBJ databases">
        <title>Depth-based differentiation of microbial function through sediment-hosted aquifers and enrichment of novel symbionts in the deep terrestrial subsurface.</title>
        <authorList>
            <person name="Probst A.J."/>
            <person name="Ladd B."/>
            <person name="Jarett J.K."/>
            <person name="Geller-Mcgrath D.E."/>
            <person name="Sieber C.M.K."/>
            <person name="Emerson J.B."/>
            <person name="Anantharaman K."/>
            <person name="Thomas B.C."/>
            <person name="Malmstrom R."/>
            <person name="Stieglmeier M."/>
            <person name="Klingl A."/>
            <person name="Woyke T."/>
            <person name="Ryan C.M."/>
            <person name="Banfield J.F."/>
        </authorList>
    </citation>
    <scope>NUCLEOTIDE SEQUENCE [LARGE SCALE GENOMIC DNA]</scope>
</reference>
<dbReference type="AlphaFoldDB" id="A0A2M6XTI3"/>
<protein>
    <submittedName>
        <fullName evidence="1">Uncharacterized protein</fullName>
    </submittedName>
</protein>
<proteinExistence type="predicted"/>
<name>A0A2M6XTI3_9BACT</name>
<sequence>MDNYSLYKPLKNHLGKLSINESFYVIWAYSNHLQFENFFPGDIETIPEFINAKSLLEKKIYQWELELLLREIILNSQDTERGLKTLKKWNYFVGAINKIKEIEDKLSHVDKNNVLKEFFRLAHRQFPWQSNINLMYFYRYYRIFNEPDIDKILYEKVGVHYENLFLMGASLLGYFKEKCIIREPFSTNMKGITNDEIKKLFNIISIDLNDFKKIIQKEHSIDEKFAYNTYMLRLYPIIKSKLKGDDFYFCPLTTLLYWRFTSGIYYEICREKDFDKPFGYAFQKYVGEVLNKANKKMTIYPEEEYGPKKNKKKTVDWIFDEKDAALFIECKTKRLIVPAKIELNDTELLDKELEKISDAIVQVYKTIKDYIDKQYPSFSHDKKRKIYPIILTLEEWYSFAGPICQEINKKVIEKLKQNGLPLEWLEEMPYSLCGIHEFEEIVQIMQVVGIKKFMESKFSTPEYASWDFDPFVNNFYKKERKNAVFLFQKEFNDILSSRGCPIINY</sequence>
<evidence type="ECO:0000313" key="1">
    <source>
        <dbReference type="EMBL" id="PIU10940.1"/>
    </source>
</evidence>
<dbReference type="Proteomes" id="UP000230586">
    <property type="component" value="Unassembled WGS sequence"/>
</dbReference>
<evidence type="ECO:0000313" key="2">
    <source>
        <dbReference type="Proteomes" id="UP000230586"/>
    </source>
</evidence>
<comment type="caution">
    <text evidence="1">The sequence shown here is derived from an EMBL/GenBank/DDBJ whole genome shotgun (WGS) entry which is preliminary data.</text>
</comment>